<dbReference type="SMART" id="SM00535">
    <property type="entry name" value="RIBOc"/>
    <property type="match status" value="1"/>
</dbReference>
<evidence type="ECO:0000256" key="8">
    <source>
        <dbReference type="ARBA" id="ARBA00022884"/>
    </source>
</evidence>
<dbReference type="STRING" id="3702.A0A1P8B4K5"/>
<evidence type="ECO:0000256" key="1">
    <source>
        <dbReference type="ARBA" id="ARBA00001936"/>
    </source>
</evidence>
<dbReference type="GO" id="GO:0003723">
    <property type="term" value="F:RNA binding"/>
    <property type="evidence" value="ECO:0000318"/>
    <property type="project" value="GO_Central"/>
</dbReference>
<dbReference type="GO" id="GO:0005634">
    <property type="term" value="C:nucleus"/>
    <property type="evidence" value="ECO:0000318"/>
    <property type="project" value="GO_Central"/>
</dbReference>
<evidence type="ECO:0000256" key="4">
    <source>
        <dbReference type="ARBA" id="ARBA00022723"/>
    </source>
</evidence>
<dbReference type="GeneID" id="827212"/>
<keyword evidence="13" id="KW-1185">Reference proteome</keyword>
<dbReference type="EMBL" id="CP002687">
    <property type="protein sequence ID" value="ANM66525.1"/>
    <property type="molecule type" value="Genomic_DNA"/>
</dbReference>
<dbReference type="TAIR" id="AT4G15417">
    <property type="gene designation" value="RTL1"/>
</dbReference>
<evidence type="ECO:0000256" key="2">
    <source>
        <dbReference type="ARBA" id="ARBA00001946"/>
    </source>
</evidence>
<dbReference type="InterPro" id="IPR000999">
    <property type="entry name" value="RNase_III_dom"/>
</dbReference>
<dbReference type="RefSeq" id="NP_001328413.1">
    <property type="nucleotide sequence ID" value="NM_001341042.1"/>
</dbReference>
<dbReference type="SMR" id="A0A1P8B4K5"/>
<keyword evidence="7" id="KW-0460">Magnesium</keyword>
<dbReference type="InterPro" id="IPR036389">
    <property type="entry name" value="RNase_III_sf"/>
</dbReference>
<feature type="domain" description="RNase III" evidence="10">
    <location>
        <begin position="54"/>
        <end position="196"/>
    </location>
</feature>
<keyword evidence="4" id="KW-0479">Metal-binding</keyword>
<dbReference type="SUPFAM" id="SSF69065">
    <property type="entry name" value="RNase III domain-like"/>
    <property type="match status" value="1"/>
</dbReference>
<dbReference type="Gene3D" id="1.10.1520.10">
    <property type="entry name" value="Ribonuclease III domain"/>
    <property type="match status" value="1"/>
</dbReference>
<evidence type="ECO:0000313" key="13">
    <source>
        <dbReference type="Proteomes" id="UP000006548"/>
    </source>
</evidence>
<evidence type="ECO:0000313" key="11">
    <source>
        <dbReference type="Araport" id="AT4G15417"/>
    </source>
</evidence>
<dbReference type="GO" id="GO:0046872">
    <property type="term" value="F:metal ion binding"/>
    <property type="evidence" value="ECO:0007669"/>
    <property type="project" value="UniProtKB-KW"/>
</dbReference>
<dbReference type="KEGG" id="ath:AT4G15417"/>
<accession>A0A1P8B4K5</accession>
<evidence type="ECO:0000313" key="14">
    <source>
        <dbReference type="TAIR" id="AT4G15417"/>
    </source>
</evidence>
<dbReference type="Araport" id="AT4G15417"/>
<dbReference type="GO" id="GO:0005737">
    <property type="term" value="C:cytoplasm"/>
    <property type="evidence" value="ECO:0000318"/>
    <property type="project" value="GO_Central"/>
</dbReference>
<evidence type="ECO:0000259" key="10">
    <source>
        <dbReference type="PROSITE" id="PS50142"/>
    </source>
</evidence>
<evidence type="ECO:0000256" key="5">
    <source>
        <dbReference type="ARBA" id="ARBA00022759"/>
    </source>
</evidence>
<keyword evidence="6" id="KW-0378">Hydrolase</keyword>
<evidence type="ECO:0000256" key="9">
    <source>
        <dbReference type="SAM" id="MobiDB-lite"/>
    </source>
</evidence>
<dbReference type="PANTHER" id="PTHR14950:SF54">
    <property type="entry name" value="RNASE II-LIKE 1"/>
    <property type="match status" value="1"/>
</dbReference>
<comment type="cofactor">
    <cofactor evidence="1">
        <name>Mn(2+)</name>
        <dbReference type="ChEBI" id="CHEBI:29035"/>
    </cofactor>
</comment>
<reference evidence="13" key="2">
    <citation type="journal article" date="2017" name="Plant J.">
        <title>Araport11: a complete reannotation of the Arabidopsis thaliana reference genome.</title>
        <authorList>
            <person name="Cheng C.Y."/>
            <person name="Krishnakumar V."/>
            <person name="Chan A.P."/>
            <person name="Thibaud-Nissen F."/>
            <person name="Schobel S."/>
            <person name="Town C.D."/>
        </authorList>
    </citation>
    <scope>GENOME REANNOTATION</scope>
    <source>
        <strain evidence="13">cv. Columbia</strain>
    </source>
</reference>
<feature type="region of interest" description="Disordered" evidence="9">
    <location>
        <begin position="1"/>
        <end position="21"/>
    </location>
</feature>
<proteinExistence type="predicted"/>
<dbReference type="Gene3D" id="3.30.160.20">
    <property type="match status" value="1"/>
</dbReference>
<comment type="cofactor">
    <cofactor evidence="2">
        <name>Mg(2+)</name>
        <dbReference type="ChEBI" id="CHEBI:18420"/>
    </cofactor>
</comment>
<gene>
    <name evidence="12 14" type="primary">RTL1</name>
    <name evidence="12" type="synonym">ATRTL1</name>
    <name evidence="12" type="synonym">RNAse II-like 1</name>
    <name evidence="11 12" type="ordered locus">At4g15417</name>
</gene>
<dbReference type="eggNOG" id="KOG0701">
    <property type="taxonomic scope" value="Eukaryota"/>
</dbReference>
<dbReference type="FunFam" id="1.10.1520.10:FF:000004">
    <property type="entry name" value="Endoribonuclease dicer-like 1"/>
    <property type="match status" value="1"/>
</dbReference>
<name>A0A1P8B4K5_ARATH</name>
<dbReference type="PANTHER" id="PTHR14950">
    <property type="entry name" value="DICER-RELATED"/>
    <property type="match status" value="1"/>
</dbReference>
<evidence type="ECO:0000313" key="12">
    <source>
        <dbReference type="EMBL" id="ANM66525.1"/>
    </source>
</evidence>
<dbReference type="FunCoup" id="A0A1P8B4K5">
    <property type="interactions" value="3"/>
</dbReference>
<dbReference type="CDD" id="cd00593">
    <property type="entry name" value="RIBOc"/>
    <property type="match status" value="1"/>
</dbReference>
<organism evidence="12 13">
    <name type="scientific">Arabidopsis thaliana</name>
    <name type="common">Mouse-ear cress</name>
    <dbReference type="NCBI Taxonomy" id="3702"/>
    <lineage>
        <taxon>Eukaryota</taxon>
        <taxon>Viridiplantae</taxon>
        <taxon>Streptophyta</taxon>
        <taxon>Embryophyta</taxon>
        <taxon>Tracheophyta</taxon>
        <taxon>Spermatophyta</taxon>
        <taxon>Magnoliopsida</taxon>
        <taxon>eudicotyledons</taxon>
        <taxon>Gunneridae</taxon>
        <taxon>Pentapetalae</taxon>
        <taxon>rosids</taxon>
        <taxon>malvids</taxon>
        <taxon>Brassicales</taxon>
        <taxon>Brassicaceae</taxon>
        <taxon>Camelineae</taxon>
        <taxon>Arabidopsis</taxon>
    </lineage>
</organism>
<sequence length="289" mass="32933">MNKTQTQQKLNQRHISLSSNPPLVSMGSQLSNAIDGKDNTKTIGSADPDQLMEIESLEKILNYKFKDKSLLLKAFTDASYVDDKSESYELLELLGDSILNMGIIYDFIKLYPKEAPGPLTKLRAVNVDTEKLARVAVNHQLYSYLRHKKPLLEEQILEFVEAMEKYPLHSNGLLKVPKVLADIVESTIGAIFMDCNSTETVWKVIKPLLEPIIHLDKMKSHPMTELNEMCQKRNLKLTSKDTWEENQTYCFHIEDKFVGCGHHPVKKETARNFAAKNAIDNFAKFFGDL</sequence>
<dbReference type="ProteomicsDB" id="199738"/>
<dbReference type="SUPFAM" id="SSF54768">
    <property type="entry name" value="dsRNA-binding domain-like"/>
    <property type="match status" value="1"/>
</dbReference>
<dbReference type="Proteomes" id="UP000006548">
    <property type="component" value="Chromosome 4"/>
</dbReference>
<dbReference type="Pfam" id="PF00636">
    <property type="entry name" value="Ribonuclease_3"/>
    <property type="match status" value="1"/>
</dbReference>
<reference evidence="12 13" key="1">
    <citation type="journal article" date="1999" name="Nature">
        <title>Sequence and analysis of chromosome 4 of the plant Arabidopsis thaliana.</title>
        <authorList>
            <consortium name="EU"/>
            <consortium name="CSHL and WU Arabidopsis Sequencing Project"/>
            <person name="Mayer K."/>
            <person name="Schuller C."/>
            <person name="Wambutt R."/>
            <person name="Murphy G."/>
            <person name="Volckaert G."/>
            <person name="Pohl T."/>
            <person name="Dusterhoft A."/>
            <person name="Stiekema W."/>
            <person name="Entian K.D."/>
            <person name="Terryn N."/>
            <person name="Harris B."/>
            <person name="Ansorge W."/>
            <person name="Brandt P."/>
            <person name="Grivell L."/>
            <person name="Rieger M."/>
            <person name="Weichselgartner M."/>
            <person name="de Simone V."/>
            <person name="Obermaier B."/>
            <person name="Mache R."/>
            <person name="Muller M."/>
            <person name="Kreis M."/>
            <person name="Delseny M."/>
            <person name="Puigdomenech P."/>
            <person name="Watson M."/>
            <person name="Schmidtheini T."/>
            <person name="Reichert B."/>
            <person name="Portatelle D."/>
            <person name="Perez-Alonso M."/>
            <person name="Boutry M."/>
            <person name="Bancroft I."/>
            <person name="Vos P."/>
            <person name="Hoheisel J."/>
            <person name="Zimmermann W."/>
            <person name="Wedler H."/>
            <person name="Ridley P."/>
            <person name="Langham S.A."/>
            <person name="McCullagh B."/>
            <person name="Bilham L."/>
            <person name="Robben J."/>
            <person name="Van der Schueren J."/>
            <person name="Grymonprez B."/>
            <person name="Chuang Y.J."/>
            <person name="Vandenbussche F."/>
            <person name="Braeken M."/>
            <person name="Weltjens I."/>
            <person name="Voet M."/>
            <person name="Bastiaens I."/>
            <person name="Aert R."/>
            <person name="Defoor E."/>
            <person name="Weitzenegger T."/>
            <person name="Bothe G."/>
            <person name="Ramsperger U."/>
            <person name="Hilbert H."/>
            <person name="Braun M."/>
            <person name="Holzer E."/>
            <person name="Brandt A."/>
            <person name="Peters S."/>
            <person name="van Staveren M."/>
            <person name="Dirske W."/>
            <person name="Mooijman P."/>
            <person name="Klein Lankhorst R."/>
            <person name="Rose M."/>
            <person name="Hauf J."/>
            <person name="Kotter P."/>
            <person name="Berneiser S."/>
            <person name="Hempel S."/>
            <person name="Feldpausch M."/>
            <person name="Lamberth S."/>
            <person name="Van den Daele H."/>
            <person name="De Keyser A."/>
            <person name="Buysshaert C."/>
            <person name="Gielen J."/>
            <person name="Villarroel R."/>
            <person name="De Clercq R."/>
            <person name="Van Montagu M."/>
            <person name="Rogers J."/>
            <person name="Cronin A."/>
            <person name="Quail M."/>
            <person name="Bray-Allen S."/>
            <person name="Clark L."/>
            <person name="Doggett J."/>
            <person name="Hall S."/>
            <person name="Kay M."/>
            <person name="Lennard N."/>
            <person name="McLay K."/>
            <person name="Mayes R."/>
            <person name="Pettett A."/>
            <person name="Rajandream M.A."/>
            <person name="Lyne M."/>
            <person name="Benes V."/>
            <person name="Rechmann S."/>
            <person name="Borkova D."/>
            <person name="Blocker H."/>
            <person name="Scharfe M."/>
            <person name="Grimm M."/>
            <person name="Lohnert T.H."/>
            <person name="Dose S."/>
            <person name="de Haan M."/>
            <person name="Maarse A."/>
            <person name="Schafer M."/>
            <person name="Muller-Auer S."/>
            <person name="Gabel C."/>
            <person name="Fuchs M."/>
            <person name="Fartmann B."/>
            <person name="Granderath K."/>
            <person name="Dauner D."/>
            <person name="Herzl A."/>
            <person name="Neumann S."/>
            <person name="Argiriou A."/>
            <person name="Vitale D."/>
            <person name="Liguori R."/>
            <person name="Piravandi E."/>
            <person name="Massenet O."/>
            <person name="Quigley F."/>
            <person name="Clabauld G."/>
            <person name="Mundlein A."/>
            <person name="Felber R."/>
            <person name="Schnabl S."/>
            <person name="Hiller R."/>
            <person name="Schmidt W."/>
            <person name="Lecharny A."/>
            <person name="Aubourg S."/>
            <person name="Chefdor F."/>
            <person name="Cooke R."/>
            <person name="Berger C."/>
            <person name="Montfort A."/>
            <person name="Casacuberta E."/>
            <person name="Gibbons T."/>
            <person name="Weber N."/>
            <person name="Vandenbol M."/>
            <person name="Bargues M."/>
            <person name="Terol J."/>
            <person name="Torres A."/>
            <person name="Perez-Perez A."/>
            <person name="Purnelle B."/>
            <person name="Bent E."/>
            <person name="Johnson S."/>
            <person name="Tacon D."/>
            <person name="Jesse T."/>
            <person name="Heijnen L."/>
            <person name="Schwarz S."/>
            <person name="Scholler P."/>
            <person name="Heber S."/>
            <person name="Francs P."/>
            <person name="Bielke C."/>
            <person name="Frishman D."/>
            <person name="Haase D."/>
            <person name="Lemcke K."/>
            <person name="Mewes H.W."/>
            <person name="Stocker S."/>
            <person name="Zaccaria P."/>
            <person name="Bevan M."/>
            <person name="Wilson R.K."/>
            <person name="de la Bastide M."/>
            <person name="Habermann K."/>
            <person name="Parnell L."/>
            <person name="Dedhia N."/>
            <person name="Gnoj L."/>
            <person name="Schutz K."/>
            <person name="Huang E."/>
            <person name="Spiegel L."/>
            <person name="Sehkon M."/>
            <person name="Murray J."/>
            <person name="Sheet P."/>
            <person name="Cordes M."/>
            <person name="Abu-Threideh J."/>
            <person name="Stoneking T."/>
            <person name="Kalicki J."/>
            <person name="Graves T."/>
            <person name="Harmon G."/>
            <person name="Edwards J."/>
            <person name="Latreille P."/>
            <person name="Courtney L."/>
            <person name="Cloud J."/>
            <person name="Abbott A."/>
            <person name="Scott K."/>
            <person name="Johnson D."/>
            <person name="Minx P."/>
            <person name="Bentley D."/>
            <person name="Fulton B."/>
            <person name="Miller N."/>
            <person name="Greco T."/>
            <person name="Kemp K."/>
            <person name="Kramer J."/>
            <person name="Fulton L."/>
            <person name="Mardis E."/>
            <person name="Dante M."/>
            <person name="Pepin K."/>
            <person name="Hillier L."/>
            <person name="Nelson J."/>
            <person name="Spieth J."/>
            <person name="Ryan E."/>
            <person name="Andrews S."/>
            <person name="Geisel C."/>
            <person name="Layman D."/>
            <person name="Du H."/>
            <person name="Ali J."/>
            <person name="Berghoff A."/>
            <person name="Jones K."/>
            <person name="Drone K."/>
            <person name="Cotton M."/>
            <person name="Joshu C."/>
            <person name="Antonoiu B."/>
            <person name="Zidanic M."/>
            <person name="Strong C."/>
            <person name="Sun H."/>
            <person name="Lamar B."/>
            <person name="Yordan C."/>
            <person name="Ma P."/>
            <person name="Zhong J."/>
            <person name="Preston R."/>
            <person name="Vil D."/>
            <person name="Shekher M."/>
            <person name="Matero A."/>
            <person name="Shah R."/>
            <person name="Swaby I.K."/>
            <person name="O'Shaughnessy A."/>
            <person name="Rodriguez M."/>
            <person name="Hoffmann J."/>
            <person name="Till S."/>
            <person name="Granat S."/>
            <person name="Shohdy N."/>
            <person name="Hasegawa A."/>
            <person name="Hameed A."/>
            <person name="Lodhi M."/>
            <person name="Johnson A."/>
            <person name="Chen E."/>
            <person name="Marra M."/>
            <person name="Martienssen R."/>
            <person name="McCombie W.R."/>
        </authorList>
    </citation>
    <scope>NUCLEOTIDE SEQUENCE [LARGE SCALE GENOMIC DNA]</scope>
    <source>
        <strain evidence="13">cv. Columbia</strain>
    </source>
</reference>
<keyword evidence="5" id="KW-0255">Endonuclease</keyword>
<evidence type="ECO:0000256" key="3">
    <source>
        <dbReference type="ARBA" id="ARBA00022722"/>
    </source>
</evidence>
<keyword evidence="8" id="KW-0694">RNA-binding</keyword>
<dbReference type="GO" id="GO:0004525">
    <property type="term" value="F:ribonuclease III activity"/>
    <property type="evidence" value="ECO:0000318"/>
    <property type="project" value="GO_Central"/>
</dbReference>
<protein>
    <submittedName>
        <fullName evidence="12">RNAse II-like 1</fullName>
    </submittedName>
</protein>
<dbReference type="GO" id="GO:0030422">
    <property type="term" value="P:siRNA processing"/>
    <property type="evidence" value="ECO:0000318"/>
    <property type="project" value="GO_Central"/>
</dbReference>
<keyword evidence="3" id="KW-0540">Nuclease</keyword>
<dbReference type="ExpressionAtlas" id="A0A1P8B4K5">
    <property type="expression patterns" value="baseline and differential"/>
</dbReference>
<dbReference type="AlphaFoldDB" id="A0A1P8B4K5"/>
<dbReference type="PROSITE" id="PS50142">
    <property type="entry name" value="RNASE_3_2"/>
    <property type="match status" value="1"/>
</dbReference>
<dbReference type="InParanoid" id="A0A1P8B4K5"/>
<evidence type="ECO:0000256" key="6">
    <source>
        <dbReference type="ARBA" id="ARBA00022801"/>
    </source>
</evidence>
<evidence type="ECO:0000256" key="7">
    <source>
        <dbReference type="ARBA" id="ARBA00022842"/>
    </source>
</evidence>